<dbReference type="Gene3D" id="2.60.200.40">
    <property type="match status" value="1"/>
</dbReference>
<dbReference type="PANTHER" id="PTHR12358:SF31">
    <property type="entry name" value="ACYLGLYCEROL KINASE, MITOCHONDRIAL"/>
    <property type="match status" value="1"/>
</dbReference>
<keyword evidence="4" id="KW-1185">Reference proteome</keyword>
<feature type="domain" description="DAGKc" evidence="2">
    <location>
        <begin position="104"/>
        <end position="245"/>
    </location>
</feature>
<dbReference type="GO" id="GO:0005737">
    <property type="term" value="C:cytoplasm"/>
    <property type="evidence" value="ECO:0007669"/>
    <property type="project" value="TreeGrafter"/>
</dbReference>
<dbReference type="GeneID" id="38780488"/>
<dbReference type="GO" id="GO:0046512">
    <property type="term" value="P:sphingosine biosynthetic process"/>
    <property type="evidence" value="ECO:0007669"/>
    <property type="project" value="TreeGrafter"/>
</dbReference>
<dbReference type="GO" id="GO:0016020">
    <property type="term" value="C:membrane"/>
    <property type="evidence" value="ECO:0007669"/>
    <property type="project" value="TreeGrafter"/>
</dbReference>
<dbReference type="Pfam" id="PF00781">
    <property type="entry name" value="DAGK_cat"/>
    <property type="match status" value="1"/>
</dbReference>
<dbReference type="SMART" id="SM00046">
    <property type="entry name" value="DAGKc"/>
    <property type="match status" value="1"/>
</dbReference>
<dbReference type="SUPFAM" id="SSF111331">
    <property type="entry name" value="NAD kinase/diacylglycerol kinase-like"/>
    <property type="match status" value="1"/>
</dbReference>
<dbReference type="RefSeq" id="XP_027614484.1">
    <property type="nucleotide sequence ID" value="XM_027758683.1"/>
</dbReference>
<feature type="compositionally biased region" description="Polar residues" evidence="1">
    <location>
        <begin position="321"/>
        <end position="340"/>
    </location>
</feature>
<dbReference type="InParanoid" id="A0A401GMV8"/>
<dbReference type="InterPro" id="IPR050187">
    <property type="entry name" value="Lipid_Phosphate_FormReg"/>
</dbReference>
<dbReference type="InterPro" id="IPR017438">
    <property type="entry name" value="ATP-NAD_kinase_N"/>
</dbReference>
<evidence type="ECO:0000313" key="4">
    <source>
        <dbReference type="Proteomes" id="UP000287166"/>
    </source>
</evidence>
<dbReference type="OrthoDB" id="3853857at2759"/>
<dbReference type="STRING" id="139825.A0A401GMV8"/>
<proteinExistence type="predicted"/>
<gene>
    <name evidence="3" type="ORF">SCP_0506260</name>
</gene>
<keyword evidence="3" id="KW-0418">Kinase</keyword>
<organism evidence="3 4">
    <name type="scientific">Sparassis crispa</name>
    <dbReference type="NCBI Taxonomy" id="139825"/>
    <lineage>
        <taxon>Eukaryota</taxon>
        <taxon>Fungi</taxon>
        <taxon>Dikarya</taxon>
        <taxon>Basidiomycota</taxon>
        <taxon>Agaricomycotina</taxon>
        <taxon>Agaricomycetes</taxon>
        <taxon>Polyporales</taxon>
        <taxon>Sparassidaceae</taxon>
        <taxon>Sparassis</taxon>
    </lineage>
</organism>
<reference evidence="3 4" key="1">
    <citation type="journal article" date="2018" name="Sci. Rep.">
        <title>Genome sequence of the cauliflower mushroom Sparassis crispa (Hanabiratake) and its association with beneficial usage.</title>
        <authorList>
            <person name="Kiyama R."/>
            <person name="Furutani Y."/>
            <person name="Kawaguchi K."/>
            <person name="Nakanishi T."/>
        </authorList>
    </citation>
    <scope>NUCLEOTIDE SEQUENCE [LARGE SCALE GENOMIC DNA]</scope>
</reference>
<dbReference type="Proteomes" id="UP000287166">
    <property type="component" value="Unassembled WGS sequence"/>
</dbReference>
<protein>
    <submittedName>
        <fullName evidence="3">Sphingoid long chain base kinase 4</fullName>
    </submittedName>
</protein>
<dbReference type="PROSITE" id="PS50146">
    <property type="entry name" value="DAGK"/>
    <property type="match status" value="1"/>
</dbReference>
<evidence type="ECO:0000259" key="2">
    <source>
        <dbReference type="PROSITE" id="PS50146"/>
    </source>
</evidence>
<accession>A0A401GMV8</accession>
<dbReference type="FunCoup" id="A0A401GMV8">
    <property type="interactions" value="161"/>
</dbReference>
<evidence type="ECO:0000313" key="3">
    <source>
        <dbReference type="EMBL" id="GBE83571.1"/>
    </source>
</evidence>
<dbReference type="AlphaFoldDB" id="A0A401GMV8"/>
<evidence type="ECO:0000256" key="1">
    <source>
        <dbReference type="SAM" id="MobiDB-lite"/>
    </source>
</evidence>
<dbReference type="InterPro" id="IPR016064">
    <property type="entry name" value="NAD/diacylglycerol_kinase_sf"/>
</dbReference>
<name>A0A401GMV8_9APHY</name>
<feature type="region of interest" description="Disordered" evidence="1">
    <location>
        <begin position="319"/>
        <end position="348"/>
    </location>
</feature>
<dbReference type="Gene3D" id="3.40.50.10330">
    <property type="entry name" value="Probable inorganic polyphosphate/atp-NAD kinase, domain 1"/>
    <property type="match status" value="1"/>
</dbReference>
<sequence length="511" mass="55490">MARTSHTLKLSGVRGGCIELTLTDAFLCVQRTGHFNRKEYETDTRNVLWAECAGTMVEISLLVRKSAKAAWSFVQLNGRCAHGEEGTACAFTDLLMTAAYAGTKRQRRLRVLVNPHSGSGNAVSNYSKKVEPVLRASRCLVDVTFTRDRGHATEIVKELPLDDFDAIVTVSGDGLIHEVMNGFAARADAEKAFRTPVAPIPCGSGNGLSLDLLGIQDGSDVFAAALNAVKGQPMSVDLMSVQQNTERVYSFMTQTVGLLADVDLGTENMRFLGSGRFLLGFLRGVITMKHCPVTLSVKVAESDKTQMVHALHASRARFLPQKSNPHHSQSPSYGSATSVDPNGKDPGSASTAALPALDYASSADTDGWITLTCPLLYVYAGKGPFVSREFMQFPVSVPDDGLIDVVAQEVGSRRELLESISTAPQGGNFWLEHQHYFKAHAYRIEPYKPGGCFAVDGEAYPFAPFQVEVHRGLATLLSPCGYYQAKFDFPSDYETRKDTDDEEAGCFVCAS</sequence>
<comment type="caution">
    <text evidence="3">The sequence shown here is derived from an EMBL/GenBank/DDBJ whole genome shotgun (WGS) entry which is preliminary data.</text>
</comment>
<dbReference type="GO" id="GO:0016773">
    <property type="term" value="F:phosphotransferase activity, alcohol group as acceptor"/>
    <property type="evidence" value="ECO:0007669"/>
    <property type="project" value="UniProtKB-ARBA"/>
</dbReference>
<dbReference type="PANTHER" id="PTHR12358">
    <property type="entry name" value="SPHINGOSINE KINASE"/>
    <property type="match status" value="1"/>
</dbReference>
<dbReference type="GO" id="GO:0001727">
    <property type="term" value="F:lipid kinase activity"/>
    <property type="evidence" value="ECO:0007669"/>
    <property type="project" value="TreeGrafter"/>
</dbReference>
<keyword evidence="3" id="KW-0808">Transferase</keyword>
<dbReference type="EMBL" id="BFAD01000005">
    <property type="protein sequence ID" value="GBE83571.1"/>
    <property type="molecule type" value="Genomic_DNA"/>
</dbReference>
<dbReference type="InterPro" id="IPR001206">
    <property type="entry name" value="Diacylglycerol_kinase_cat_dom"/>
</dbReference>